<evidence type="ECO:0000313" key="2">
    <source>
        <dbReference type="Proteomes" id="UP001595647"/>
    </source>
</evidence>
<protein>
    <submittedName>
        <fullName evidence="1">Uncharacterized protein</fullName>
    </submittedName>
</protein>
<dbReference type="EMBL" id="JBHRTG010000007">
    <property type="protein sequence ID" value="MFC3163049.1"/>
    <property type="molecule type" value="Genomic_DNA"/>
</dbReference>
<evidence type="ECO:0000313" key="1">
    <source>
        <dbReference type="EMBL" id="MFC3163049.1"/>
    </source>
</evidence>
<keyword evidence="2" id="KW-1185">Reference proteome</keyword>
<reference evidence="2" key="1">
    <citation type="journal article" date="2019" name="Int. J. Syst. Evol. Microbiol.">
        <title>The Global Catalogue of Microorganisms (GCM) 10K type strain sequencing project: providing services to taxonomists for standard genome sequencing and annotation.</title>
        <authorList>
            <consortium name="The Broad Institute Genomics Platform"/>
            <consortium name="The Broad Institute Genome Sequencing Center for Infectious Disease"/>
            <person name="Wu L."/>
            <person name="Ma J."/>
        </authorList>
    </citation>
    <scope>NUCLEOTIDE SEQUENCE [LARGE SCALE GENOMIC DNA]</scope>
    <source>
        <strain evidence="2">KCTC 52231</strain>
    </source>
</reference>
<dbReference type="Proteomes" id="UP001595647">
    <property type="component" value="Unassembled WGS sequence"/>
</dbReference>
<proteinExistence type="predicted"/>
<name>A0ABV7HXF5_9HYPH</name>
<dbReference type="RefSeq" id="WP_182305385.1">
    <property type="nucleotide sequence ID" value="NZ_CP059896.1"/>
</dbReference>
<gene>
    <name evidence="1" type="ORF">ACFOHV_07130</name>
</gene>
<comment type="caution">
    <text evidence="1">The sequence shown here is derived from an EMBL/GenBank/DDBJ whole genome shotgun (WGS) entry which is preliminary data.</text>
</comment>
<accession>A0ABV7HXF5</accession>
<sequence length="505" mass="54978">MTMTGIGYDYVGVQSVKITKGTYPPLTTDDSLVARFLYNSKWSKDVKLSDLKVRSLNTTAGPTYTPSSSNWTMFHAYYNGNQNEVFTNPYFSNMLYTFPLYDIKVVDSSTGRYIGGVVEKTLSGYDNRGGAWRLRSARQSGWLAADATYTFSGYFAATLNPQQPSIRLQDWNQPANSLTDLNHLIIWRLPGDNTAIIDGTPLAAVAGQQQVRITSTECKVSKPGFDVRTATATQLAFDASNIPAKIIAAADIAVPAGSSSYNCGITLPANTVVDLHFYEEGGAIAYPAPPLSTDFGASYWIDGSLIRFSNPNAACRARFLVYAADSTGPTSGTNNVLRQFTSGGENVVQFLRPGASATPSFADIAIDSRWPAVQILAEGYIAVGTGENTYVVNYSGAGMFTFVKYVTVHGAGNYSVSGDLQIAFSKRVRVPTAGKCAVYDVGWTNMKNTGDSTYVTYGQVQATFHTFKGNPIRQYYNQSDYPTIHYEYDPSPIVGIRYYVLGIAQ</sequence>
<organism evidence="1 2">
    <name type="scientific">Ciceribacter thiooxidans</name>
    <dbReference type="NCBI Taxonomy" id="1969821"/>
    <lineage>
        <taxon>Bacteria</taxon>
        <taxon>Pseudomonadati</taxon>
        <taxon>Pseudomonadota</taxon>
        <taxon>Alphaproteobacteria</taxon>
        <taxon>Hyphomicrobiales</taxon>
        <taxon>Rhizobiaceae</taxon>
        <taxon>Ciceribacter</taxon>
    </lineage>
</organism>